<reference evidence="2" key="1">
    <citation type="journal article" date="2016" name="Nat. Biotechnol.">
        <title>Sequencing wild and cultivated cassava and related species reveals extensive interspecific hybridization and genetic diversity.</title>
        <authorList>
            <person name="Bredeson J.V."/>
            <person name="Lyons J.B."/>
            <person name="Prochnik S.E."/>
            <person name="Wu G.A."/>
            <person name="Ha C.M."/>
            <person name="Edsinger-Gonzales E."/>
            <person name="Grimwood J."/>
            <person name="Schmutz J."/>
            <person name="Rabbi I.Y."/>
            <person name="Egesi C."/>
            <person name="Nauluvula P."/>
            <person name="Lebot V."/>
            <person name="Ndunguru J."/>
            <person name="Mkamilo G."/>
            <person name="Bart R.S."/>
            <person name="Setter T.L."/>
            <person name="Gleadow R.M."/>
            <person name="Kulakow P."/>
            <person name="Ferguson M.E."/>
            <person name="Rounsley S."/>
            <person name="Rokhsar D.S."/>
        </authorList>
    </citation>
    <scope>NUCLEOTIDE SEQUENCE [LARGE SCALE GENOMIC DNA]</scope>
    <source>
        <strain evidence="2">cv. AM560-2</strain>
    </source>
</reference>
<keyword evidence="2" id="KW-1185">Reference proteome</keyword>
<accession>A0ACB7IFQ4</accession>
<sequence length="93" mass="10604">MKCMVRVMLKASNGNIESEVEKEHKMEQVDNDGDRCFLVCKAQQIMSTPLHVKPSSEEQILPNQTLKGRIIIFYFTIIFPLLCNLSVSSALFQ</sequence>
<protein>
    <submittedName>
        <fullName evidence="1">Uncharacterized protein</fullName>
    </submittedName>
</protein>
<evidence type="ECO:0000313" key="2">
    <source>
        <dbReference type="Proteomes" id="UP000091857"/>
    </source>
</evidence>
<name>A0ACB7IFQ4_MANES</name>
<dbReference type="Proteomes" id="UP000091857">
    <property type="component" value="Chromosome 1"/>
</dbReference>
<evidence type="ECO:0000313" key="1">
    <source>
        <dbReference type="EMBL" id="KAG8663050.1"/>
    </source>
</evidence>
<proteinExistence type="predicted"/>
<organism evidence="1 2">
    <name type="scientific">Manihot esculenta</name>
    <name type="common">Cassava</name>
    <name type="synonym">Jatropha manihot</name>
    <dbReference type="NCBI Taxonomy" id="3983"/>
    <lineage>
        <taxon>Eukaryota</taxon>
        <taxon>Viridiplantae</taxon>
        <taxon>Streptophyta</taxon>
        <taxon>Embryophyta</taxon>
        <taxon>Tracheophyta</taxon>
        <taxon>Spermatophyta</taxon>
        <taxon>Magnoliopsida</taxon>
        <taxon>eudicotyledons</taxon>
        <taxon>Gunneridae</taxon>
        <taxon>Pentapetalae</taxon>
        <taxon>rosids</taxon>
        <taxon>fabids</taxon>
        <taxon>Malpighiales</taxon>
        <taxon>Euphorbiaceae</taxon>
        <taxon>Crotonoideae</taxon>
        <taxon>Manihoteae</taxon>
        <taxon>Manihot</taxon>
    </lineage>
</organism>
<comment type="caution">
    <text evidence="1">The sequence shown here is derived from an EMBL/GenBank/DDBJ whole genome shotgun (WGS) entry which is preliminary data.</text>
</comment>
<dbReference type="EMBL" id="CM004387">
    <property type="protein sequence ID" value="KAG8663050.1"/>
    <property type="molecule type" value="Genomic_DNA"/>
</dbReference>
<gene>
    <name evidence="1" type="ORF">MANES_01G172650v8</name>
</gene>